<dbReference type="InterPro" id="IPR036236">
    <property type="entry name" value="Znf_C2H2_sf"/>
</dbReference>
<dbReference type="Pfam" id="PF00096">
    <property type="entry name" value="zf-C2H2"/>
    <property type="match status" value="1"/>
</dbReference>
<evidence type="ECO:0000313" key="3">
    <source>
        <dbReference type="EMBL" id="ARF11380.1"/>
    </source>
</evidence>
<dbReference type="InterPro" id="IPR013087">
    <property type="entry name" value="Znf_C2H2_type"/>
</dbReference>
<dbReference type="PROSITE" id="PS50157">
    <property type="entry name" value="ZINC_FINGER_C2H2_2"/>
    <property type="match status" value="1"/>
</dbReference>
<feature type="domain" description="C2H2-type" evidence="2">
    <location>
        <begin position="57"/>
        <end position="84"/>
    </location>
</feature>
<evidence type="ECO:0000259" key="2">
    <source>
        <dbReference type="PROSITE" id="PS50157"/>
    </source>
</evidence>
<dbReference type="EMBL" id="KY684108">
    <property type="protein sequence ID" value="ARF11380.1"/>
    <property type="molecule type" value="Genomic_DNA"/>
</dbReference>
<reference evidence="3" key="1">
    <citation type="journal article" date="2017" name="Science">
        <title>Giant viruses with an expanded complement of translation system components.</title>
        <authorList>
            <person name="Schulz F."/>
            <person name="Yutin N."/>
            <person name="Ivanova N.N."/>
            <person name="Ortega D.R."/>
            <person name="Lee T.K."/>
            <person name="Vierheilig J."/>
            <person name="Daims H."/>
            <person name="Horn M."/>
            <person name="Wagner M."/>
            <person name="Jensen G.J."/>
            <person name="Kyrpides N.C."/>
            <person name="Koonin E.V."/>
            <person name="Woyke T."/>
        </authorList>
    </citation>
    <scope>NUCLEOTIDE SEQUENCE</scope>
    <source>
        <strain evidence="3">KNV1</strain>
    </source>
</reference>
<keyword evidence="1" id="KW-0479">Metal-binding</keyword>
<dbReference type="Gene3D" id="3.30.160.60">
    <property type="entry name" value="Classic Zinc Finger"/>
    <property type="match status" value="1"/>
</dbReference>
<dbReference type="SMART" id="SM00355">
    <property type="entry name" value="ZnF_C2H2"/>
    <property type="match status" value="2"/>
</dbReference>
<accession>A0A1V0SI32</accession>
<keyword evidence="1" id="KW-0863">Zinc-finger</keyword>
<proteinExistence type="predicted"/>
<gene>
    <name evidence="3" type="ORF">Klosneuvirus_1_237</name>
</gene>
<dbReference type="GO" id="GO:0008270">
    <property type="term" value="F:zinc ion binding"/>
    <property type="evidence" value="ECO:0007669"/>
    <property type="project" value="UniProtKB-KW"/>
</dbReference>
<keyword evidence="1" id="KW-0862">Zinc</keyword>
<name>A0A1V0SI32_9VIRU</name>
<evidence type="ECO:0000256" key="1">
    <source>
        <dbReference type="PROSITE-ProRule" id="PRU00042"/>
    </source>
</evidence>
<protein>
    <submittedName>
        <fullName evidence="3">Zinc finger protein</fullName>
    </submittedName>
</protein>
<organism evidence="3">
    <name type="scientific">Klosneuvirus KNV1</name>
    <dbReference type="NCBI Taxonomy" id="1977640"/>
    <lineage>
        <taxon>Viruses</taxon>
        <taxon>Varidnaviria</taxon>
        <taxon>Bamfordvirae</taxon>
        <taxon>Nucleocytoviricota</taxon>
        <taxon>Megaviricetes</taxon>
        <taxon>Imitervirales</taxon>
        <taxon>Mimiviridae</taxon>
        <taxon>Klosneuvirinae</taxon>
        <taxon>Klosneuvirus</taxon>
    </lineage>
</organism>
<dbReference type="SUPFAM" id="SSF57667">
    <property type="entry name" value="beta-beta-alpha zinc fingers"/>
    <property type="match status" value="1"/>
</dbReference>
<sequence>MKFTCATCNYSTDTKFCYQKHLTTKKHNENVTSIKIEVVEARLKPGCIQVENIQKGYQCPYCDKNYATAGNLSRHKRVCNEKNDQDKKQKQILEQLEIKYKHEIELLNTQVQKFSTLYEQEKQSKHNLEKDNKYLKTLVNNAGIVIKSSVSTMSYLMTNYTDAPVLKPITDFSAIEYDEEDEDFNLMDALIVEHDNGNLHKYLGEFIIKTYKKEDPSQQSIWNSDSVRLTYVIREIINKNPEWKTDKKGVSAKKYIIDPLLKYINKIVGEYICENADLSSHTHEPKWKLKIISDKLNSAAKIRYNINNKFLAEDVLKYIAPHFYLNKTDQLIKS</sequence>